<protein>
    <submittedName>
        <fullName evidence="1">Uncharacterized protein</fullName>
    </submittedName>
</protein>
<name>A0A343TMZ4_9EURY</name>
<sequence length="139" mass="14954">MGRQSLTRRRFGTGLAALTVVGLAGCTGEDNGEETGDEQEFDLDNPGDLTIHLENEDGEPVSSGVVVTIESVEEDFSANFQTAIQDGELSGASLIYEGEYRITVESTEDEFDPVEETVTLEEDEDETVTIVLEGATGDE</sequence>
<proteinExistence type="predicted"/>
<dbReference type="GeneID" id="37879208"/>
<dbReference type="OrthoDB" id="351317at2157"/>
<dbReference type="RefSeq" id="WP_119820788.1">
    <property type="nucleotide sequence ID" value="NZ_CP025066.1"/>
</dbReference>
<dbReference type="Proteomes" id="UP000263012">
    <property type="component" value="Chromosome"/>
</dbReference>
<organism evidence="1 2">
    <name type="scientific">Halalkaliarchaeum desulfuricum</name>
    <dbReference type="NCBI Taxonomy" id="2055893"/>
    <lineage>
        <taxon>Archaea</taxon>
        <taxon>Methanobacteriati</taxon>
        <taxon>Methanobacteriota</taxon>
        <taxon>Stenosarchaea group</taxon>
        <taxon>Halobacteria</taxon>
        <taxon>Halobacteriales</taxon>
        <taxon>Haloferacaceae</taxon>
        <taxon>Halalkaliarchaeum</taxon>
    </lineage>
</organism>
<dbReference type="KEGG" id="hdf:AArcSl_2851"/>
<evidence type="ECO:0000313" key="1">
    <source>
        <dbReference type="EMBL" id="AUX10466.1"/>
    </source>
</evidence>
<dbReference type="PROSITE" id="PS51257">
    <property type="entry name" value="PROKAR_LIPOPROTEIN"/>
    <property type="match status" value="1"/>
</dbReference>
<evidence type="ECO:0000313" key="2">
    <source>
        <dbReference type="Proteomes" id="UP000263012"/>
    </source>
</evidence>
<dbReference type="EMBL" id="CP025066">
    <property type="protein sequence ID" value="AUX10466.1"/>
    <property type="molecule type" value="Genomic_DNA"/>
</dbReference>
<dbReference type="AlphaFoldDB" id="A0A343TMZ4"/>
<accession>A0A343TMZ4</accession>
<gene>
    <name evidence="1" type="ORF">AArcSl_2851</name>
</gene>
<reference evidence="2" key="1">
    <citation type="submission" date="2017-11" db="EMBL/GenBank/DDBJ databases">
        <title>Phenotypic and genomic properties of facultatively anaerobic sulfur-reducing natronoarchaea from hypersaline soda lakes.</title>
        <authorList>
            <person name="Sorokin D.Y."/>
            <person name="Kublanov I.V."/>
            <person name="Roman P."/>
            <person name="Sinninghe Damste J.S."/>
            <person name="Golyshin P.N."/>
            <person name="Rojo D."/>
            <person name="Ciordia S."/>
            <person name="Mena M.D.C."/>
            <person name="Ferrer M."/>
            <person name="Messina E."/>
            <person name="Smedile F."/>
            <person name="La Spada G."/>
            <person name="La Cono V."/>
            <person name="Yakimov M.M."/>
        </authorList>
    </citation>
    <scope>NUCLEOTIDE SEQUENCE [LARGE SCALE GENOMIC DNA]</scope>
    <source>
        <strain evidence="2">AArc-Sl</strain>
    </source>
</reference>
<dbReference type="Gene3D" id="2.60.40.1120">
    <property type="entry name" value="Carboxypeptidase-like, regulatory domain"/>
    <property type="match status" value="1"/>
</dbReference>
<keyword evidence="2" id="KW-1185">Reference proteome</keyword>